<name>A0A510Y257_MARHA</name>
<evidence type="ECO:0000256" key="3">
    <source>
        <dbReference type="SAM" id="MobiDB-lite"/>
    </source>
</evidence>
<comment type="caution">
    <text evidence="4">The sequence shown here is derived from an EMBL/GenBank/DDBJ whole genome shotgun (WGS) entry which is preliminary data.</text>
</comment>
<evidence type="ECO:0000256" key="1">
    <source>
        <dbReference type="ARBA" id="ARBA00010577"/>
    </source>
</evidence>
<dbReference type="EMBL" id="BJUN01000001">
    <property type="protein sequence ID" value="GEK57398.1"/>
    <property type="molecule type" value="Genomic_DNA"/>
</dbReference>
<dbReference type="Proteomes" id="UP000321051">
    <property type="component" value="Unassembled WGS sequence"/>
</dbReference>
<keyword evidence="2" id="KW-1005">Bacterial flagellum biogenesis</keyword>
<evidence type="ECO:0000313" key="5">
    <source>
        <dbReference type="Proteomes" id="UP000321051"/>
    </source>
</evidence>
<evidence type="ECO:0000313" key="4">
    <source>
        <dbReference type="EMBL" id="GEK57398.1"/>
    </source>
</evidence>
<organism evidence="4 5">
    <name type="scientific">Marinococcus halophilus</name>
    <dbReference type="NCBI Taxonomy" id="1371"/>
    <lineage>
        <taxon>Bacteria</taxon>
        <taxon>Bacillati</taxon>
        <taxon>Bacillota</taxon>
        <taxon>Bacilli</taxon>
        <taxon>Bacillales</taxon>
        <taxon>Bacillaceae</taxon>
        <taxon>Marinococcus</taxon>
    </lineage>
</organism>
<dbReference type="InterPro" id="IPR005648">
    <property type="entry name" value="FlgD"/>
</dbReference>
<proteinExistence type="inferred from homology"/>
<dbReference type="GO" id="GO:0044781">
    <property type="term" value="P:bacterial-type flagellum organization"/>
    <property type="evidence" value="ECO:0007669"/>
    <property type="project" value="UniProtKB-KW"/>
</dbReference>
<dbReference type="AlphaFoldDB" id="A0A510Y257"/>
<accession>A0A510Y257</accession>
<gene>
    <name evidence="4" type="ORF">MHA01_03030</name>
</gene>
<feature type="region of interest" description="Disordered" evidence="3">
    <location>
        <begin position="1"/>
        <end position="27"/>
    </location>
</feature>
<dbReference type="RefSeq" id="WP_094907874.1">
    <property type="nucleotide sequence ID" value="NZ_BJUN01000001.1"/>
</dbReference>
<sequence length="157" mass="17546">MSAITDNMQLSNTSNSKSPFAAENTNGNMDKDDFLKLLITQLQNQNPLEPMNDTEYVSQIANFSTLEQMTNMNKSLEQSTQFMAQDALMQLSSLIGQDVTWQTLVNAHTPNEDVQTGRNEIKSVKKDTQGNVMVELDSGRWIDGRQVVNIGKEQAES</sequence>
<protein>
    <recommendedName>
        <fullName evidence="6">Flagellar basal body rod modification protein FlgD</fullName>
    </recommendedName>
</protein>
<evidence type="ECO:0000256" key="2">
    <source>
        <dbReference type="ARBA" id="ARBA00022795"/>
    </source>
</evidence>
<dbReference type="STRING" id="1371.GCA_900166605_02444"/>
<evidence type="ECO:0008006" key="6">
    <source>
        <dbReference type="Google" id="ProtNLM"/>
    </source>
</evidence>
<reference evidence="4 5" key="1">
    <citation type="submission" date="2019-07" db="EMBL/GenBank/DDBJ databases">
        <title>Whole genome shotgun sequence of Marinococcus halophilus NBRC 102359.</title>
        <authorList>
            <person name="Hosoyama A."/>
            <person name="Uohara A."/>
            <person name="Ohji S."/>
            <person name="Ichikawa N."/>
        </authorList>
    </citation>
    <scope>NUCLEOTIDE SEQUENCE [LARGE SCALE GENOMIC DNA]</scope>
    <source>
        <strain evidence="4 5">NBRC 102359</strain>
    </source>
</reference>
<keyword evidence="5" id="KW-1185">Reference proteome</keyword>
<dbReference type="Pfam" id="PF03963">
    <property type="entry name" value="FlgD"/>
    <property type="match status" value="1"/>
</dbReference>
<comment type="similarity">
    <text evidence="1">Belongs to the FlgD family.</text>
</comment>